<organism evidence="7 8">
    <name type="scientific">[Myrmecia] bisecta</name>
    <dbReference type="NCBI Taxonomy" id="41462"/>
    <lineage>
        <taxon>Eukaryota</taxon>
        <taxon>Viridiplantae</taxon>
        <taxon>Chlorophyta</taxon>
        <taxon>core chlorophytes</taxon>
        <taxon>Trebouxiophyceae</taxon>
        <taxon>Trebouxiales</taxon>
        <taxon>Trebouxiaceae</taxon>
        <taxon>Myrmecia</taxon>
    </lineage>
</organism>
<evidence type="ECO:0000256" key="1">
    <source>
        <dbReference type="ARBA" id="ARBA00004123"/>
    </source>
</evidence>
<keyword evidence="4" id="KW-0539">Nucleus</keyword>
<dbReference type="InterPro" id="IPR016024">
    <property type="entry name" value="ARM-type_fold"/>
</dbReference>
<dbReference type="Pfam" id="PF03810">
    <property type="entry name" value="IBN_N"/>
    <property type="match status" value="1"/>
</dbReference>
<accession>A0AAW1R770</accession>
<dbReference type="InterPro" id="IPR058669">
    <property type="entry name" value="TPR_IPO7/11-like"/>
</dbReference>
<feature type="domain" description="Importin N-terminal" evidence="6">
    <location>
        <begin position="45"/>
        <end position="124"/>
    </location>
</feature>
<comment type="caution">
    <text evidence="7">The sequence shown here is derived from an EMBL/GenBank/DDBJ whole genome shotgun (WGS) entry which is preliminary data.</text>
</comment>
<evidence type="ECO:0000313" key="7">
    <source>
        <dbReference type="EMBL" id="KAK9829330.1"/>
    </source>
</evidence>
<proteinExistence type="inferred from homology"/>
<feature type="region of interest" description="Disordered" evidence="5">
    <location>
        <begin position="877"/>
        <end position="898"/>
    </location>
</feature>
<sequence>MAAGSRQAEPGPGPGIAEQAPLSAEVVFEVLSNTLSHDPDRRPAAETQLQSWEADAAPGFVLSLLQIVQQAGSVDEASRLLAAVVAKNAVGSSWRKTLGTREWSRVPESEKAAVRDGALSLLLNDVSEKVALQLGLLVTNIARFDFPGHWPLLLRELWAAACWDAPSSPAAKQRALVTLKNVVRALRSKRIVIETPTPSGGQMSAADLQYYQQRITQERNVLNSETEAVFPLMRHEWQVHMAMVIQGGQGWEVRGLMANRCLLALRELLLQMPNWDAIAMQVAQFLEAVHQATVAINVAIPAGAEGDDELNERQLLASKAYERMVQCVMAALDKNPVEFAGYLGFFLPLYGNNALVAMDAKAVHRIRPKRRVLLTRFLARALLCPYYRPGWLEKPVDDSMPWQQKQRLWAVRGKAQAANTALNKMLANDYGQCSQVVEAVITKYVALTPDELQEWQTDPESYVRSMDVETSPDADTPRPCGVALLLCMLERGGDTVALAMISFAAQLQAQPISPSVVLMREACYRAIGEGYSHVSRQINFPAWYQSELRVLLLDSASQDIHSNVLRARALWLIGTCGHDLPPAQWHDAFALVVRHLGSADLVVALAAVASLTALTASVSEEEQKLQIRQSEQEQRVADAAAAGLADTPPPYAADMAAEAQFLQRMGTLEAHVGPQLTALFALMRRLEEIESMVRVLQLVSIVVEVLGEKVQPHLGILAAALPQAWSTASEHSSMGGETGATARLHSALIAVLTHLVSRLCGLATSNAQVQSVLYPLLQHATDSASPDSDCLVEEALRLWQAVLAGCTAVVHPLKDLFPNLLQVVQRGRDNAAAFSTLEKYLLLGGMPMLQEHGPAVAAALQKSVRAVCSAIAVPAAPANGSVPSSPTPADKGKGGGQALSPELAQEAFSAASLVTVMLQISPEDAPALLEPVLRSMADVVSSQALASQALGSRLLSLCEAFLEVLARLIFNSPAVFPHLWAEEPAAEGRFLDQWLAIASTRYVEEVLGVPAMAAMGRLRRHQAAVGICTLICANCSAAMRDTKRLAKAVGLALRAMSEAQSFQEDQAAISAMMGQAEPGFPQDQIVMRRLALAHADPMRTLDMRDVVKAAAGSAVSAASESALLEAVGWIDSGLEEALKLVLQSVSGQGHLISQET</sequence>
<dbReference type="Pfam" id="PF25758">
    <property type="entry name" value="TPR_IPO11"/>
    <property type="match status" value="1"/>
</dbReference>
<comment type="subcellular location">
    <subcellularLocation>
        <location evidence="1">Nucleus</location>
    </subcellularLocation>
</comment>
<dbReference type="AlphaFoldDB" id="A0AAW1R770"/>
<dbReference type="Gene3D" id="1.25.10.10">
    <property type="entry name" value="Leucine-rich Repeat Variant"/>
    <property type="match status" value="1"/>
</dbReference>
<evidence type="ECO:0000256" key="3">
    <source>
        <dbReference type="ARBA" id="ARBA00022448"/>
    </source>
</evidence>
<keyword evidence="3" id="KW-0813">Transport</keyword>
<dbReference type="Proteomes" id="UP001489004">
    <property type="component" value="Unassembled WGS sequence"/>
</dbReference>
<comment type="similarity">
    <text evidence="2">Belongs to the importin beta family.</text>
</comment>
<keyword evidence="8" id="KW-1185">Reference proteome</keyword>
<dbReference type="InterPro" id="IPR011989">
    <property type="entry name" value="ARM-like"/>
</dbReference>
<dbReference type="EMBL" id="JALJOR010000001">
    <property type="protein sequence ID" value="KAK9829330.1"/>
    <property type="molecule type" value="Genomic_DNA"/>
</dbReference>
<dbReference type="GO" id="GO:0031267">
    <property type="term" value="F:small GTPase binding"/>
    <property type="evidence" value="ECO:0007669"/>
    <property type="project" value="InterPro"/>
</dbReference>
<protein>
    <recommendedName>
        <fullName evidence="6">Importin N-terminal domain-containing protein</fullName>
    </recommendedName>
</protein>
<evidence type="ECO:0000259" key="6">
    <source>
        <dbReference type="PROSITE" id="PS50166"/>
    </source>
</evidence>
<dbReference type="SMART" id="SM00913">
    <property type="entry name" value="IBN_N"/>
    <property type="match status" value="1"/>
</dbReference>
<dbReference type="GO" id="GO:0005829">
    <property type="term" value="C:cytosol"/>
    <property type="evidence" value="ECO:0007669"/>
    <property type="project" value="TreeGrafter"/>
</dbReference>
<dbReference type="InterPro" id="IPR001494">
    <property type="entry name" value="Importin-beta_N"/>
</dbReference>
<evidence type="ECO:0000313" key="8">
    <source>
        <dbReference type="Proteomes" id="UP001489004"/>
    </source>
</evidence>
<dbReference type="SUPFAM" id="SSF48371">
    <property type="entry name" value="ARM repeat"/>
    <property type="match status" value="1"/>
</dbReference>
<name>A0AAW1R770_9CHLO</name>
<evidence type="ECO:0000256" key="2">
    <source>
        <dbReference type="ARBA" id="ARBA00007991"/>
    </source>
</evidence>
<dbReference type="PANTHER" id="PTHR10997:SF70">
    <property type="entry name" value="IMPORTIN N-TERMINAL DOMAIN-CONTAINING PROTEIN"/>
    <property type="match status" value="1"/>
</dbReference>
<dbReference type="PROSITE" id="PS50166">
    <property type="entry name" value="IMPORTIN_B_NT"/>
    <property type="match status" value="1"/>
</dbReference>
<dbReference type="GO" id="GO:0005635">
    <property type="term" value="C:nuclear envelope"/>
    <property type="evidence" value="ECO:0007669"/>
    <property type="project" value="TreeGrafter"/>
</dbReference>
<dbReference type="GO" id="GO:0006606">
    <property type="term" value="P:protein import into nucleus"/>
    <property type="evidence" value="ECO:0007669"/>
    <property type="project" value="TreeGrafter"/>
</dbReference>
<evidence type="ECO:0000256" key="4">
    <source>
        <dbReference type="ARBA" id="ARBA00023242"/>
    </source>
</evidence>
<reference evidence="7 8" key="1">
    <citation type="journal article" date="2024" name="Nat. Commun.">
        <title>Phylogenomics reveals the evolutionary origins of lichenization in chlorophyte algae.</title>
        <authorList>
            <person name="Puginier C."/>
            <person name="Libourel C."/>
            <person name="Otte J."/>
            <person name="Skaloud P."/>
            <person name="Haon M."/>
            <person name="Grisel S."/>
            <person name="Petersen M."/>
            <person name="Berrin J.G."/>
            <person name="Delaux P.M."/>
            <person name="Dal Grande F."/>
            <person name="Keller J."/>
        </authorList>
    </citation>
    <scope>NUCLEOTIDE SEQUENCE [LARGE SCALE GENOMIC DNA]</scope>
    <source>
        <strain evidence="7 8">SAG 2043</strain>
    </source>
</reference>
<evidence type="ECO:0000256" key="5">
    <source>
        <dbReference type="SAM" id="MobiDB-lite"/>
    </source>
</evidence>
<gene>
    <name evidence="7" type="ORF">WJX72_005222</name>
</gene>
<dbReference type="PANTHER" id="PTHR10997">
    <property type="entry name" value="IMPORTIN-7, 8, 11"/>
    <property type="match status" value="1"/>
</dbReference>